<dbReference type="InterPro" id="IPR052808">
    <property type="entry name" value="GPCR_Mth-like"/>
</dbReference>
<keyword evidence="4" id="KW-1185">Reference proteome</keyword>
<dbReference type="Gene3D" id="1.20.1070.10">
    <property type="entry name" value="Rhodopsin 7-helix transmembrane proteins"/>
    <property type="match status" value="1"/>
</dbReference>
<dbReference type="PANTHER" id="PTHR46953:SF2">
    <property type="entry name" value="G-PROTEIN COUPLED RECEPTOR MTH-LIKE 5-RELATED"/>
    <property type="match status" value="1"/>
</dbReference>
<protein>
    <submittedName>
        <fullName evidence="3">MTH5 protein</fullName>
    </submittedName>
</protein>
<keyword evidence="1" id="KW-0472">Membrane</keyword>
<comment type="caution">
    <text evidence="3">The sequence shown here is derived from an EMBL/GenBank/DDBJ whole genome shotgun (WGS) entry which is preliminary data.</text>
</comment>
<keyword evidence="1" id="KW-1133">Transmembrane helix</keyword>
<feature type="transmembrane region" description="Helical" evidence="1">
    <location>
        <begin position="399"/>
        <end position="416"/>
    </location>
</feature>
<reference evidence="3" key="1">
    <citation type="submission" date="2020-02" db="EMBL/GenBank/DDBJ databases">
        <title>Relaxed selection underlies rapid genomic changes in the transitions from sociality to social parasitism in ants.</title>
        <authorList>
            <person name="Bi X."/>
        </authorList>
    </citation>
    <scope>NUCLEOTIDE SEQUENCE</scope>
    <source>
        <strain evidence="3">BGI-DK2013a</strain>
        <tissue evidence="3">Whole body</tissue>
    </source>
</reference>
<feature type="signal peptide" evidence="2">
    <location>
        <begin position="1"/>
        <end position="20"/>
    </location>
</feature>
<accession>A0A836J9V3</accession>
<feature type="transmembrane region" description="Helical" evidence="1">
    <location>
        <begin position="422"/>
        <end position="443"/>
    </location>
</feature>
<dbReference type="EMBL" id="JAANHZ010000334">
    <property type="protein sequence ID" value="KAG5312078.1"/>
    <property type="molecule type" value="Genomic_DNA"/>
</dbReference>
<proteinExistence type="predicted"/>
<dbReference type="PANTHER" id="PTHR46953">
    <property type="entry name" value="G-PROTEIN COUPLED RECEPTOR MTH-LIKE 1-RELATED"/>
    <property type="match status" value="1"/>
</dbReference>
<keyword evidence="2" id="KW-0732">Signal</keyword>
<dbReference type="Proteomes" id="UP000667349">
    <property type="component" value="Unassembled WGS sequence"/>
</dbReference>
<evidence type="ECO:0000313" key="4">
    <source>
        <dbReference type="Proteomes" id="UP000667349"/>
    </source>
</evidence>
<feature type="transmembrane region" description="Helical" evidence="1">
    <location>
        <begin position="314"/>
        <end position="336"/>
    </location>
</feature>
<feature type="chain" id="PRO_5032690891" evidence="2">
    <location>
        <begin position="21"/>
        <end position="480"/>
    </location>
</feature>
<feature type="transmembrane region" description="Helical" evidence="1">
    <location>
        <begin position="209"/>
        <end position="228"/>
    </location>
</feature>
<name>A0A836J9V3_9HYME</name>
<feature type="transmembrane region" description="Helical" evidence="1">
    <location>
        <begin position="273"/>
        <end position="293"/>
    </location>
</feature>
<feature type="non-terminal residue" evidence="3">
    <location>
        <position position="480"/>
    </location>
</feature>
<keyword evidence="1" id="KW-0812">Transmembrane</keyword>
<evidence type="ECO:0000256" key="2">
    <source>
        <dbReference type="SAM" id="SignalP"/>
    </source>
</evidence>
<sequence>MYPRIVLLLIVAWETRNVLADAETRLASADTTVKIGKCCELEELLVDDRCTPLSETNETNWIPEFVKERDAVARTGYVPSEPRYELKIGRPRCDSDEHQWHVYYYPSGPDRLLILPTGVLRHYIVDLAKGMDENRGVYGVAMLNVDDDYDDDKEHATIHYDYPFGHYCADKVVLSGDRMIATYAMLCVPDVAVRWTDTNYLMKHAINPAFHAVSMACYLVVAVVYFVLPQLRDLVGNIITSMALCLMVNQCASTVRIFTEFGNHVSFLVADTIMYVFLMAAFFWLGALGYYVWNTFRSRNVFLRVTDGRKYCYYSSWVWGLTACLATTAIFAHFALETNKPTVGGTTYPVQETVGWLGLSVIFMCIAFTIVIDLCLILTTANRIKRMSTYGRIHHKMKYSFRMFVFLYAIMSAGWFSLLPLIYYHIVMNLLQALLILYVCVFGQRRVTFLLGKTCNCCDSGDNTEGLDWGEEMTAINAGY</sequence>
<evidence type="ECO:0000313" key="3">
    <source>
        <dbReference type="EMBL" id="KAG5312078.1"/>
    </source>
</evidence>
<feature type="non-terminal residue" evidence="3">
    <location>
        <position position="1"/>
    </location>
</feature>
<feature type="transmembrane region" description="Helical" evidence="1">
    <location>
        <begin position="356"/>
        <end position="378"/>
    </location>
</feature>
<evidence type="ECO:0000256" key="1">
    <source>
        <dbReference type="SAM" id="Phobius"/>
    </source>
</evidence>
<dbReference type="AlphaFoldDB" id="A0A836J9V3"/>
<organism evidence="3 4">
    <name type="scientific">Acromyrmex insinuator</name>
    <dbReference type="NCBI Taxonomy" id="230686"/>
    <lineage>
        <taxon>Eukaryota</taxon>
        <taxon>Metazoa</taxon>
        <taxon>Ecdysozoa</taxon>
        <taxon>Arthropoda</taxon>
        <taxon>Hexapoda</taxon>
        <taxon>Insecta</taxon>
        <taxon>Pterygota</taxon>
        <taxon>Neoptera</taxon>
        <taxon>Endopterygota</taxon>
        <taxon>Hymenoptera</taxon>
        <taxon>Apocrita</taxon>
        <taxon>Aculeata</taxon>
        <taxon>Formicoidea</taxon>
        <taxon>Formicidae</taxon>
        <taxon>Myrmicinae</taxon>
        <taxon>Acromyrmex</taxon>
    </lineage>
</organism>
<gene>
    <name evidence="3" type="primary">Mthl5</name>
    <name evidence="3" type="ORF">G6Z75_0013009</name>
</gene>
<feature type="transmembrane region" description="Helical" evidence="1">
    <location>
        <begin position="235"/>
        <end position="258"/>
    </location>
</feature>